<sequence length="140" mass="15804">MILQIFRVLFIAMTFDWSVSAYSADLKGEWALQVEDQKHQPIAVLSIKFTNRKADSCLSDNWLRVEVLSATTKDDGFFPISDRLSYKIENNKLTIGRNEICDAYLGLGGSISSEEIHGDYYSLGMAGTRALGFFSLRKKH</sequence>
<reference evidence="1 2" key="1">
    <citation type="submission" date="2018-02" db="EMBL/GenBank/DDBJ databases">
        <title>Solimicrobium silvestre gen. nov., sp. nov., isolated from alpine forest soil.</title>
        <authorList>
            <person name="Margesin R."/>
            <person name="Albuquerque L."/>
            <person name="Zhang D.-C."/>
            <person name="Froufe H.J.C."/>
            <person name="Severino R."/>
            <person name="Roxo I."/>
            <person name="Egas C."/>
            <person name="Da Costa M.S."/>
        </authorList>
    </citation>
    <scope>NUCLEOTIDE SEQUENCE [LARGE SCALE GENOMIC DNA]</scope>
    <source>
        <strain evidence="1 2">S20-91</strain>
    </source>
</reference>
<dbReference type="RefSeq" id="WP_105534431.1">
    <property type="nucleotide sequence ID" value="NZ_PUGF01000054.1"/>
</dbReference>
<name>A0A2S9GS76_9BURK</name>
<evidence type="ECO:0000313" key="2">
    <source>
        <dbReference type="Proteomes" id="UP000237839"/>
    </source>
</evidence>
<evidence type="ECO:0000313" key="1">
    <source>
        <dbReference type="EMBL" id="PRC90569.1"/>
    </source>
</evidence>
<dbReference type="OrthoDB" id="7067006at2"/>
<comment type="caution">
    <text evidence="1">The sequence shown here is derived from an EMBL/GenBank/DDBJ whole genome shotgun (WGS) entry which is preliminary data.</text>
</comment>
<gene>
    <name evidence="1" type="ORF">S2091_4721</name>
</gene>
<organism evidence="1 2">
    <name type="scientific">Solimicrobium silvestre</name>
    <dbReference type="NCBI Taxonomy" id="2099400"/>
    <lineage>
        <taxon>Bacteria</taxon>
        <taxon>Pseudomonadati</taxon>
        <taxon>Pseudomonadota</taxon>
        <taxon>Betaproteobacteria</taxon>
        <taxon>Burkholderiales</taxon>
        <taxon>Oxalobacteraceae</taxon>
        <taxon>Solimicrobium</taxon>
    </lineage>
</organism>
<proteinExistence type="predicted"/>
<protein>
    <submittedName>
        <fullName evidence="1">Uncharacterized protein</fullName>
    </submittedName>
</protein>
<accession>A0A2S9GS76</accession>
<dbReference type="Proteomes" id="UP000237839">
    <property type="component" value="Unassembled WGS sequence"/>
</dbReference>
<dbReference type="AlphaFoldDB" id="A0A2S9GS76"/>
<keyword evidence="2" id="KW-1185">Reference proteome</keyword>
<dbReference type="EMBL" id="PUGF01000054">
    <property type="protein sequence ID" value="PRC90569.1"/>
    <property type="molecule type" value="Genomic_DNA"/>
</dbReference>